<dbReference type="RefSeq" id="WP_108902482.1">
    <property type="nucleotide sequence ID" value="NZ_CP029187.1"/>
</dbReference>
<keyword evidence="1" id="KW-0732">Signal</keyword>
<organism evidence="3 4">
    <name type="scientific">Flavobacterium pallidum</name>
    <dbReference type="NCBI Taxonomy" id="2172098"/>
    <lineage>
        <taxon>Bacteria</taxon>
        <taxon>Pseudomonadati</taxon>
        <taxon>Bacteroidota</taxon>
        <taxon>Flavobacteriia</taxon>
        <taxon>Flavobacteriales</taxon>
        <taxon>Flavobacteriaceae</taxon>
        <taxon>Flavobacterium</taxon>
    </lineage>
</organism>
<evidence type="ECO:0000259" key="2">
    <source>
        <dbReference type="Pfam" id="PF17116"/>
    </source>
</evidence>
<dbReference type="Pfam" id="PF17116">
    <property type="entry name" value="T9SS_plug_1st"/>
    <property type="match status" value="1"/>
</dbReference>
<dbReference type="KEGG" id="fpal:HYN49_01575"/>
<dbReference type="Proteomes" id="UP000244937">
    <property type="component" value="Chromosome"/>
</dbReference>
<feature type="chain" id="PRO_5015665077" evidence="1">
    <location>
        <begin position="22"/>
        <end position="417"/>
    </location>
</feature>
<dbReference type="AlphaFoldDB" id="A0A2S1SE81"/>
<name>A0A2S1SE81_9FLAO</name>
<gene>
    <name evidence="3" type="ORF">HYN49_01575</name>
</gene>
<sequence>MMKHYCYFLLSLFFLTTVLQAQVETEIIPPFNIKTITFVQSGQNAIPVFTLNDSFQLQFDDLYGNEANYYYQIVHCNYDWTKSDLSESEYIQGFDDQRIQEYYNSFNTLQLYSHYKLSFPNKFTRFKVTGNYMLKILNENREVVFSRKFILYEDLVSVPLQIKRARNLGVIDYKQNLDFAIKSKNIQFQSPLQNVKILLLQNAEINSGITNIKPQYTIGNDLIYKYDAETQFWAGNEYLYFENKDVRGATNNVLRVDSQDTYNAYLYTNVARGSNPYTYYPDINGNFQIKNINAENNELEADYVWVFFTLSAPNYFGKKDIYINGMFNNYAIDPEFKMDYNADKAVYEKALLIKQGFTNFRYTISDAKGNIDRENAIDGNFYQTENNYFVIVYYRENGQRYDKVIGKGVATSVDITN</sequence>
<protein>
    <submittedName>
        <fullName evidence="3">DUF5103 domain-containing protein</fullName>
    </submittedName>
</protein>
<reference evidence="3 4" key="1">
    <citation type="submission" date="2018-05" db="EMBL/GenBank/DDBJ databases">
        <title>Genome sequencing of Flavobacterium sp. HYN0049.</title>
        <authorList>
            <person name="Yi H."/>
            <person name="Baek C."/>
        </authorList>
    </citation>
    <scope>NUCLEOTIDE SEQUENCE [LARGE SCALE GENOMIC DNA]</scope>
    <source>
        <strain evidence="3 4">HYN0049</strain>
    </source>
</reference>
<feature type="signal peptide" evidence="1">
    <location>
        <begin position="1"/>
        <end position="21"/>
    </location>
</feature>
<keyword evidence="4" id="KW-1185">Reference proteome</keyword>
<dbReference type="EMBL" id="CP029187">
    <property type="protein sequence ID" value="AWI24684.1"/>
    <property type="molecule type" value="Genomic_DNA"/>
</dbReference>
<evidence type="ECO:0000313" key="3">
    <source>
        <dbReference type="EMBL" id="AWI24684.1"/>
    </source>
</evidence>
<evidence type="ECO:0000313" key="4">
    <source>
        <dbReference type="Proteomes" id="UP000244937"/>
    </source>
</evidence>
<proteinExistence type="predicted"/>
<dbReference type="InterPro" id="IPR031345">
    <property type="entry name" value="T9SS_Plug_N"/>
</dbReference>
<evidence type="ECO:0000256" key="1">
    <source>
        <dbReference type="SAM" id="SignalP"/>
    </source>
</evidence>
<dbReference type="OrthoDB" id="1522602at2"/>
<accession>A0A2S1SE81</accession>
<feature type="domain" description="Type 9 secretion system plug protein N-terminal" evidence="2">
    <location>
        <begin position="33"/>
        <end position="153"/>
    </location>
</feature>